<dbReference type="SMART" id="SM00387">
    <property type="entry name" value="HATPase_c"/>
    <property type="match status" value="1"/>
</dbReference>
<dbReference type="SMART" id="SM00448">
    <property type="entry name" value="REC"/>
    <property type="match status" value="1"/>
</dbReference>
<dbReference type="Gene3D" id="3.30.565.10">
    <property type="entry name" value="Histidine kinase-like ATPase, C-terminal domain"/>
    <property type="match status" value="1"/>
</dbReference>
<dbReference type="Pfam" id="PF00072">
    <property type="entry name" value="Response_reg"/>
    <property type="match status" value="1"/>
</dbReference>
<evidence type="ECO:0000256" key="6">
    <source>
        <dbReference type="ARBA" id="ARBA00022777"/>
    </source>
</evidence>
<dbReference type="EMBL" id="JAATJE010000002">
    <property type="protein sequence ID" value="NJC34710.1"/>
    <property type="molecule type" value="Genomic_DNA"/>
</dbReference>
<reference evidence="12 13" key="1">
    <citation type="submission" date="2020-03" db="EMBL/GenBank/DDBJ databases">
        <title>Genomic Encyclopedia of Type Strains, Phase IV (KMG-IV): sequencing the most valuable type-strain genomes for metagenomic binning, comparative biology and taxonomic classification.</title>
        <authorList>
            <person name="Goeker M."/>
        </authorList>
    </citation>
    <scope>NUCLEOTIDE SEQUENCE [LARGE SCALE GENOMIC DNA]</scope>
    <source>
        <strain evidence="12 13">DSM 27651</strain>
    </source>
</reference>
<keyword evidence="5" id="KW-0547">Nucleotide-binding</keyword>
<dbReference type="InterPro" id="IPR036890">
    <property type="entry name" value="HATPase_C_sf"/>
</dbReference>
<keyword evidence="7" id="KW-0067">ATP-binding</keyword>
<keyword evidence="4" id="KW-0808">Transferase</keyword>
<evidence type="ECO:0000256" key="3">
    <source>
        <dbReference type="ARBA" id="ARBA00022553"/>
    </source>
</evidence>
<gene>
    <name evidence="12" type="ORF">GGR88_002224</name>
</gene>
<sequence length="350" mass="37685">MSEADPVARLLYVDDDVGLARLAQKALTRRGFEVEVAHSGAEGLARLDEARFDAVALDHYMPVQDGLATLAQLRTRADAPPVVYVTGSEEGRIAIAALKAGATDYVVKDIGESFFELLAETIEQAVRADRTQREKAAAEAALQIAHDRAQALLREVNHRVANSLALVGSFVQMQARLVDGDARAALEETQSRIAAVAQVHRRLYTSDDVGQVRLDDYLHGLVDELSRTMASAGRAVRIGLVAEPLSVPPDQAVNLGVVVNELVTNACKYAYPDGRPGEIRVAARKIADDSLRLSVEDDGVGWNGEQKPLGTGLGSRIVRAIAASMAAPLRFDQERAGTCVYLDVPLRDEG</sequence>
<keyword evidence="3 8" id="KW-0597">Phosphoprotein</keyword>
<dbReference type="PANTHER" id="PTHR41523:SF8">
    <property type="entry name" value="ETHYLENE RESPONSE SENSOR PROTEIN"/>
    <property type="match status" value="1"/>
</dbReference>
<evidence type="ECO:0000313" key="12">
    <source>
        <dbReference type="EMBL" id="NJC34710.1"/>
    </source>
</evidence>
<comment type="catalytic activity">
    <reaction evidence="1">
        <text>ATP + protein L-histidine = ADP + protein N-phospho-L-histidine.</text>
        <dbReference type="EC" id="2.7.13.3"/>
    </reaction>
</comment>
<dbReference type="Proteomes" id="UP000734218">
    <property type="component" value="Unassembled WGS sequence"/>
</dbReference>
<dbReference type="InterPro" id="IPR011006">
    <property type="entry name" value="CheY-like_superfamily"/>
</dbReference>
<evidence type="ECO:0000256" key="1">
    <source>
        <dbReference type="ARBA" id="ARBA00000085"/>
    </source>
</evidence>
<feature type="domain" description="Histidine kinase" evidence="10">
    <location>
        <begin position="155"/>
        <end position="348"/>
    </location>
</feature>
<evidence type="ECO:0000259" key="11">
    <source>
        <dbReference type="PROSITE" id="PS50110"/>
    </source>
</evidence>
<evidence type="ECO:0000256" key="5">
    <source>
        <dbReference type="ARBA" id="ARBA00022741"/>
    </source>
</evidence>
<name>A0ABX0XN98_9SPHN</name>
<evidence type="ECO:0000256" key="9">
    <source>
        <dbReference type="SAM" id="Coils"/>
    </source>
</evidence>
<dbReference type="InterPro" id="IPR011495">
    <property type="entry name" value="Sig_transdc_His_kin_sub2_dim/P"/>
</dbReference>
<dbReference type="Gene3D" id="3.40.50.2300">
    <property type="match status" value="1"/>
</dbReference>
<dbReference type="PROSITE" id="PS50109">
    <property type="entry name" value="HIS_KIN"/>
    <property type="match status" value="1"/>
</dbReference>
<evidence type="ECO:0000256" key="4">
    <source>
        <dbReference type="ARBA" id="ARBA00022679"/>
    </source>
</evidence>
<evidence type="ECO:0000313" key="13">
    <source>
        <dbReference type="Proteomes" id="UP000734218"/>
    </source>
</evidence>
<comment type="caution">
    <text evidence="12">The sequence shown here is derived from an EMBL/GenBank/DDBJ whole genome shotgun (WGS) entry which is preliminary data.</text>
</comment>
<keyword evidence="9" id="KW-0175">Coiled coil</keyword>
<dbReference type="Pfam" id="PF07568">
    <property type="entry name" value="HisKA_2"/>
    <property type="match status" value="1"/>
</dbReference>
<feature type="modified residue" description="4-aspartylphosphate" evidence="8">
    <location>
        <position position="58"/>
    </location>
</feature>
<evidence type="ECO:0000256" key="7">
    <source>
        <dbReference type="ARBA" id="ARBA00022840"/>
    </source>
</evidence>
<dbReference type="InterPro" id="IPR005467">
    <property type="entry name" value="His_kinase_dom"/>
</dbReference>
<dbReference type="PROSITE" id="PS50110">
    <property type="entry name" value="RESPONSE_REGULATORY"/>
    <property type="match status" value="1"/>
</dbReference>
<dbReference type="InterPro" id="IPR001789">
    <property type="entry name" value="Sig_transdc_resp-reg_receiver"/>
</dbReference>
<dbReference type="SUPFAM" id="SSF55874">
    <property type="entry name" value="ATPase domain of HSP90 chaperone/DNA topoisomerase II/histidine kinase"/>
    <property type="match status" value="1"/>
</dbReference>
<keyword evidence="6" id="KW-0418">Kinase</keyword>
<dbReference type="EC" id="2.7.13.3" evidence="2"/>
<protein>
    <recommendedName>
        <fullName evidence="2">histidine kinase</fullName>
        <ecNumber evidence="2">2.7.13.3</ecNumber>
    </recommendedName>
</protein>
<dbReference type="Gene3D" id="3.30.450.20">
    <property type="entry name" value="PAS domain"/>
    <property type="match status" value="1"/>
</dbReference>
<dbReference type="SUPFAM" id="SSF52172">
    <property type="entry name" value="CheY-like"/>
    <property type="match status" value="1"/>
</dbReference>
<proteinExistence type="predicted"/>
<accession>A0ABX0XN98</accession>
<feature type="domain" description="Response regulatory" evidence="11">
    <location>
        <begin position="9"/>
        <end position="123"/>
    </location>
</feature>
<dbReference type="InterPro" id="IPR003594">
    <property type="entry name" value="HATPase_dom"/>
</dbReference>
<evidence type="ECO:0000256" key="8">
    <source>
        <dbReference type="PROSITE-ProRule" id="PRU00169"/>
    </source>
</evidence>
<dbReference type="CDD" id="cd00156">
    <property type="entry name" value="REC"/>
    <property type="match status" value="1"/>
</dbReference>
<organism evidence="12 13">
    <name type="scientific">Sphingomonas jejuensis</name>
    <dbReference type="NCBI Taxonomy" id="904715"/>
    <lineage>
        <taxon>Bacteria</taxon>
        <taxon>Pseudomonadati</taxon>
        <taxon>Pseudomonadota</taxon>
        <taxon>Alphaproteobacteria</taxon>
        <taxon>Sphingomonadales</taxon>
        <taxon>Sphingomonadaceae</taxon>
        <taxon>Sphingomonas</taxon>
    </lineage>
</organism>
<dbReference type="PANTHER" id="PTHR41523">
    <property type="entry name" value="TWO-COMPONENT SYSTEM SENSOR PROTEIN"/>
    <property type="match status" value="1"/>
</dbReference>
<dbReference type="Pfam" id="PF02518">
    <property type="entry name" value="HATPase_c"/>
    <property type="match status" value="1"/>
</dbReference>
<dbReference type="RefSeq" id="WP_167954935.1">
    <property type="nucleotide sequence ID" value="NZ_JAATJE010000002.1"/>
</dbReference>
<keyword evidence="13" id="KW-1185">Reference proteome</keyword>
<evidence type="ECO:0000259" key="10">
    <source>
        <dbReference type="PROSITE" id="PS50109"/>
    </source>
</evidence>
<feature type="coiled-coil region" evidence="9">
    <location>
        <begin position="128"/>
        <end position="155"/>
    </location>
</feature>
<evidence type="ECO:0000256" key="2">
    <source>
        <dbReference type="ARBA" id="ARBA00012438"/>
    </source>
</evidence>